<feature type="compositionally biased region" description="Polar residues" evidence="1">
    <location>
        <begin position="290"/>
        <end position="319"/>
    </location>
</feature>
<comment type="caution">
    <text evidence="3">The sequence shown here is derived from an EMBL/GenBank/DDBJ whole genome shotgun (WGS) entry which is preliminary data.</text>
</comment>
<protein>
    <submittedName>
        <fullName evidence="3">Uncharacterized protein</fullName>
    </submittedName>
</protein>
<evidence type="ECO:0000256" key="2">
    <source>
        <dbReference type="SAM" id="SignalP"/>
    </source>
</evidence>
<evidence type="ECO:0000313" key="3">
    <source>
        <dbReference type="EMBL" id="KAA1111924.1"/>
    </source>
</evidence>
<name>A0A5B0QG14_PUCGR</name>
<feature type="region of interest" description="Disordered" evidence="1">
    <location>
        <begin position="252"/>
        <end position="319"/>
    </location>
</feature>
<feature type="region of interest" description="Disordered" evidence="1">
    <location>
        <begin position="220"/>
        <end position="240"/>
    </location>
</feature>
<feature type="signal peptide" evidence="2">
    <location>
        <begin position="1"/>
        <end position="19"/>
    </location>
</feature>
<reference evidence="3 4" key="1">
    <citation type="submission" date="2019-05" db="EMBL/GenBank/DDBJ databases">
        <title>Emergence of the Ug99 lineage of the wheat stem rust pathogen through somatic hybridization.</title>
        <authorList>
            <person name="Li F."/>
            <person name="Upadhyaya N.M."/>
            <person name="Sperschneider J."/>
            <person name="Matny O."/>
            <person name="Nguyen-Phuc H."/>
            <person name="Mago R."/>
            <person name="Raley C."/>
            <person name="Miller M.E."/>
            <person name="Silverstein K.A.T."/>
            <person name="Henningsen E."/>
            <person name="Hirsch C.D."/>
            <person name="Visser B."/>
            <person name="Pretorius Z.A."/>
            <person name="Steffenson B.J."/>
            <person name="Schwessinger B."/>
            <person name="Dodds P.N."/>
            <person name="Figueroa M."/>
        </authorList>
    </citation>
    <scope>NUCLEOTIDE SEQUENCE [LARGE SCALE GENOMIC DNA]</scope>
    <source>
        <strain evidence="3">21-0</strain>
    </source>
</reference>
<evidence type="ECO:0000313" key="4">
    <source>
        <dbReference type="Proteomes" id="UP000324748"/>
    </source>
</evidence>
<dbReference type="OrthoDB" id="2502618at2759"/>
<evidence type="ECO:0000256" key="1">
    <source>
        <dbReference type="SAM" id="MobiDB-lite"/>
    </source>
</evidence>
<accession>A0A5B0QG14</accession>
<gene>
    <name evidence="3" type="ORF">PGT21_016194</name>
</gene>
<feature type="region of interest" description="Disordered" evidence="1">
    <location>
        <begin position="15"/>
        <end position="115"/>
    </location>
</feature>
<keyword evidence="2" id="KW-0732">Signal</keyword>
<dbReference type="Proteomes" id="UP000324748">
    <property type="component" value="Unassembled WGS sequence"/>
</dbReference>
<feature type="compositionally biased region" description="Basic residues" evidence="1">
    <location>
        <begin position="84"/>
        <end position="93"/>
    </location>
</feature>
<sequence>MRFALVAGALVLGATVTEARSIAPSPSKRTAEKIEFSTPSRNLKRARHDDGDWNPATEADDAPSNQDSMDPSAYQSKTPSGGKSAKKSHKASKDHKSSNSDGVNRSALPDSLATTADPVADTLSKKLPQDIQYQIIPVASGNSSGKDSSASDERAYIIKPVSPTDTLAAAEPTEVKQTLDGVTPTPDLNAVVDHLKTKEESKPALALLRAIEKYRLAVSQEAPDDANGSQSRSATLKKPVNMANSVLHPVVKGQKLPSPLGDTLDSIPGDAAGLPTDPSPLPSFNPADSLDNTPLANVADSNVLNSAPSDSNSEAAWDQ</sequence>
<keyword evidence="4" id="KW-1185">Reference proteome</keyword>
<proteinExistence type="predicted"/>
<feature type="compositionally biased region" description="Polar residues" evidence="1">
    <location>
        <begin position="63"/>
        <end position="79"/>
    </location>
</feature>
<feature type="chain" id="PRO_5022749962" evidence="2">
    <location>
        <begin position="20"/>
        <end position="319"/>
    </location>
</feature>
<dbReference type="EMBL" id="VSWC01000016">
    <property type="protein sequence ID" value="KAA1111924.1"/>
    <property type="molecule type" value="Genomic_DNA"/>
</dbReference>
<dbReference type="AlphaFoldDB" id="A0A5B0QG14"/>
<organism evidence="3 4">
    <name type="scientific">Puccinia graminis f. sp. tritici</name>
    <dbReference type="NCBI Taxonomy" id="56615"/>
    <lineage>
        <taxon>Eukaryota</taxon>
        <taxon>Fungi</taxon>
        <taxon>Dikarya</taxon>
        <taxon>Basidiomycota</taxon>
        <taxon>Pucciniomycotina</taxon>
        <taxon>Pucciniomycetes</taxon>
        <taxon>Pucciniales</taxon>
        <taxon>Pucciniaceae</taxon>
        <taxon>Puccinia</taxon>
    </lineage>
</organism>